<comment type="function">
    <text evidence="8">Ferredoxins are iron-sulfur proteins that transfer electrons in a wide variety of metabolic reactions.</text>
</comment>
<evidence type="ECO:0000313" key="10">
    <source>
        <dbReference type="EMBL" id="MCM2392528.1"/>
    </source>
</evidence>
<organism evidence="10 11">
    <name type="scientific">Streptomyces albipurpureus</name>
    <dbReference type="NCBI Taxonomy" id="2897419"/>
    <lineage>
        <taxon>Bacteria</taxon>
        <taxon>Bacillati</taxon>
        <taxon>Actinomycetota</taxon>
        <taxon>Actinomycetes</taxon>
        <taxon>Kitasatosporales</taxon>
        <taxon>Streptomycetaceae</taxon>
        <taxon>Streptomyces</taxon>
    </lineage>
</organism>
<dbReference type="Gene3D" id="3.30.70.20">
    <property type="match status" value="1"/>
</dbReference>
<dbReference type="InterPro" id="IPR017896">
    <property type="entry name" value="4Fe4S_Fe-S-bd"/>
</dbReference>
<evidence type="ECO:0000256" key="1">
    <source>
        <dbReference type="ARBA" id="ARBA00001927"/>
    </source>
</evidence>
<name>A0ABT0UYZ0_9ACTN</name>
<accession>A0ABT0UYZ0</accession>
<dbReference type="PROSITE" id="PS51379">
    <property type="entry name" value="4FE4S_FER_2"/>
    <property type="match status" value="1"/>
</dbReference>
<evidence type="ECO:0000256" key="3">
    <source>
        <dbReference type="ARBA" id="ARBA00022723"/>
    </source>
</evidence>
<evidence type="ECO:0000256" key="5">
    <source>
        <dbReference type="ARBA" id="ARBA00023004"/>
    </source>
</evidence>
<dbReference type="InterPro" id="IPR051269">
    <property type="entry name" value="Fe-S_cluster_ET"/>
</dbReference>
<gene>
    <name evidence="10" type="ORF">NBG84_30310</name>
</gene>
<dbReference type="SUPFAM" id="SSF54862">
    <property type="entry name" value="4Fe-4S ferredoxins"/>
    <property type="match status" value="1"/>
</dbReference>
<keyword evidence="3 8" id="KW-0479">Metal-binding</keyword>
<keyword evidence="4 8" id="KW-0249">Electron transport</keyword>
<sequence length="66" mass="6920">MTERIELDRALCIGSGLCAATAPGHFALDADRRSRLREDAGAPDERVEDAAAVCPVEAITINAPAV</sequence>
<keyword evidence="7" id="KW-0003">3Fe-4S</keyword>
<evidence type="ECO:0000259" key="9">
    <source>
        <dbReference type="PROSITE" id="PS51379"/>
    </source>
</evidence>
<evidence type="ECO:0000256" key="8">
    <source>
        <dbReference type="RuleBase" id="RU368020"/>
    </source>
</evidence>
<proteinExistence type="predicted"/>
<feature type="domain" description="4Fe-4S ferredoxin-type" evidence="9">
    <location>
        <begin position="3"/>
        <end position="33"/>
    </location>
</feature>
<dbReference type="Proteomes" id="UP001431429">
    <property type="component" value="Unassembled WGS sequence"/>
</dbReference>
<dbReference type="PANTHER" id="PTHR36923:SF3">
    <property type="entry name" value="FERREDOXIN"/>
    <property type="match status" value="1"/>
</dbReference>
<dbReference type="InterPro" id="IPR001080">
    <property type="entry name" value="3Fe4S_ferredoxin"/>
</dbReference>
<keyword evidence="5 8" id="KW-0408">Iron</keyword>
<dbReference type="PRINTS" id="PR00352">
    <property type="entry name" value="3FE4SFRDOXIN"/>
</dbReference>
<dbReference type="EMBL" id="JAMQAW010000041">
    <property type="protein sequence ID" value="MCM2392528.1"/>
    <property type="molecule type" value="Genomic_DNA"/>
</dbReference>
<protein>
    <recommendedName>
        <fullName evidence="8">Ferredoxin</fullName>
    </recommendedName>
</protein>
<dbReference type="PANTHER" id="PTHR36923">
    <property type="entry name" value="FERREDOXIN"/>
    <property type="match status" value="1"/>
</dbReference>
<dbReference type="Pfam" id="PF13459">
    <property type="entry name" value="Fer4_15"/>
    <property type="match status" value="1"/>
</dbReference>
<comment type="cofactor">
    <cofactor evidence="1">
        <name>[3Fe-4S] cluster</name>
        <dbReference type="ChEBI" id="CHEBI:21137"/>
    </cofactor>
</comment>
<keyword evidence="6 8" id="KW-0411">Iron-sulfur</keyword>
<evidence type="ECO:0000313" key="11">
    <source>
        <dbReference type="Proteomes" id="UP001431429"/>
    </source>
</evidence>
<keyword evidence="2 8" id="KW-0813">Transport</keyword>
<comment type="caution">
    <text evidence="10">The sequence shown here is derived from an EMBL/GenBank/DDBJ whole genome shotgun (WGS) entry which is preliminary data.</text>
</comment>
<evidence type="ECO:0000256" key="2">
    <source>
        <dbReference type="ARBA" id="ARBA00022448"/>
    </source>
</evidence>
<keyword evidence="11" id="KW-1185">Reference proteome</keyword>
<evidence type="ECO:0000256" key="7">
    <source>
        <dbReference type="ARBA" id="ARBA00023291"/>
    </source>
</evidence>
<dbReference type="RefSeq" id="WP_250922854.1">
    <property type="nucleotide sequence ID" value="NZ_JAMQAW010000041.1"/>
</dbReference>
<reference evidence="10" key="1">
    <citation type="submission" date="2022-06" db="EMBL/GenBank/DDBJ databases">
        <title>Genome public.</title>
        <authorList>
            <person name="Sun Q."/>
        </authorList>
    </citation>
    <scope>NUCLEOTIDE SEQUENCE</scope>
    <source>
        <strain evidence="10">CWNU-1</strain>
    </source>
</reference>
<evidence type="ECO:0000256" key="4">
    <source>
        <dbReference type="ARBA" id="ARBA00022982"/>
    </source>
</evidence>
<evidence type="ECO:0000256" key="6">
    <source>
        <dbReference type="ARBA" id="ARBA00023014"/>
    </source>
</evidence>